<keyword evidence="2" id="KW-0479">Metal-binding</keyword>
<name>A0ABD1KGH8_9TELE</name>
<gene>
    <name evidence="10" type="ORF">ACEWY4_007343</name>
</gene>
<accession>A0ABD1KGH8</accession>
<feature type="region of interest" description="Disordered" evidence="8">
    <location>
        <begin position="166"/>
        <end position="237"/>
    </location>
</feature>
<dbReference type="GO" id="GO:0005634">
    <property type="term" value="C:nucleus"/>
    <property type="evidence" value="ECO:0007669"/>
    <property type="project" value="UniProtKB-SubCell"/>
</dbReference>
<dbReference type="Pfam" id="PF12874">
    <property type="entry name" value="zf-met"/>
    <property type="match status" value="1"/>
</dbReference>
<keyword evidence="4 7" id="KW-0863">Zinc-finger</keyword>
<evidence type="ECO:0000256" key="8">
    <source>
        <dbReference type="SAM" id="MobiDB-lite"/>
    </source>
</evidence>
<protein>
    <recommendedName>
        <fullName evidence="9">C2H2-type domain-containing protein</fullName>
    </recommendedName>
</protein>
<evidence type="ECO:0000256" key="4">
    <source>
        <dbReference type="ARBA" id="ARBA00022771"/>
    </source>
</evidence>
<feature type="domain" description="C2H2-type" evidence="9">
    <location>
        <begin position="301"/>
        <end position="328"/>
    </location>
</feature>
<evidence type="ECO:0000256" key="1">
    <source>
        <dbReference type="ARBA" id="ARBA00004123"/>
    </source>
</evidence>
<dbReference type="PANTHER" id="PTHR16515">
    <property type="entry name" value="PR DOMAIN ZINC FINGER PROTEIN"/>
    <property type="match status" value="1"/>
</dbReference>
<dbReference type="SUPFAM" id="SSF57667">
    <property type="entry name" value="beta-beta-alpha zinc fingers"/>
    <property type="match status" value="2"/>
</dbReference>
<dbReference type="PANTHER" id="PTHR16515:SF49">
    <property type="entry name" value="GASTRULA ZINC FINGER PROTEIN XLCGF49.1-LIKE-RELATED"/>
    <property type="match status" value="1"/>
</dbReference>
<comment type="subcellular location">
    <subcellularLocation>
        <location evidence="1">Nucleus</location>
    </subcellularLocation>
</comment>
<dbReference type="InterPro" id="IPR013087">
    <property type="entry name" value="Znf_C2H2_type"/>
</dbReference>
<dbReference type="InterPro" id="IPR036236">
    <property type="entry name" value="Znf_C2H2_sf"/>
</dbReference>
<comment type="caution">
    <text evidence="10">The sequence shown here is derived from an EMBL/GenBank/DDBJ whole genome shotgun (WGS) entry which is preliminary data.</text>
</comment>
<dbReference type="Pfam" id="PF00096">
    <property type="entry name" value="zf-C2H2"/>
    <property type="match status" value="2"/>
</dbReference>
<dbReference type="Gene3D" id="3.30.160.60">
    <property type="entry name" value="Classic Zinc Finger"/>
    <property type="match status" value="3"/>
</dbReference>
<dbReference type="PROSITE" id="PS00028">
    <property type="entry name" value="ZINC_FINGER_C2H2_1"/>
    <property type="match status" value="3"/>
</dbReference>
<feature type="domain" description="C2H2-type" evidence="9">
    <location>
        <begin position="273"/>
        <end position="300"/>
    </location>
</feature>
<dbReference type="InterPro" id="IPR050331">
    <property type="entry name" value="Zinc_finger"/>
</dbReference>
<dbReference type="GO" id="GO:0008270">
    <property type="term" value="F:zinc ion binding"/>
    <property type="evidence" value="ECO:0007669"/>
    <property type="project" value="UniProtKB-KW"/>
</dbReference>
<dbReference type="Proteomes" id="UP001591681">
    <property type="component" value="Unassembled WGS sequence"/>
</dbReference>
<keyword evidence="6" id="KW-0539">Nucleus</keyword>
<evidence type="ECO:0000259" key="9">
    <source>
        <dbReference type="PROSITE" id="PS50157"/>
    </source>
</evidence>
<dbReference type="FunFam" id="3.30.160.60:FF:000688">
    <property type="entry name" value="zinc finger protein 197 isoform X1"/>
    <property type="match status" value="1"/>
</dbReference>
<proteinExistence type="predicted"/>
<dbReference type="AlphaFoldDB" id="A0ABD1KGH8"/>
<feature type="compositionally biased region" description="Low complexity" evidence="8">
    <location>
        <begin position="206"/>
        <end position="218"/>
    </location>
</feature>
<evidence type="ECO:0000313" key="11">
    <source>
        <dbReference type="Proteomes" id="UP001591681"/>
    </source>
</evidence>
<keyword evidence="11" id="KW-1185">Reference proteome</keyword>
<keyword evidence="3" id="KW-0677">Repeat</keyword>
<dbReference type="SMART" id="SM00355">
    <property type="entry name" value="ZnF_C2H2"/>
    <property type="match status" value="3"/>
</dbReference>
<evidence type="ECO:0000256" key="2">
    <source>
        <dbReference type="ARBA" id="ARBA00022723"/>
    </source>
</evidence>
<organism evidence="10 11">
    <name type="scientific">Coilia grayii</name>
    <name type="common">Gray's grenadier anchovy</name>
    <dbReference type="NCBI Taxonomy" id="363190"/>
    <lineage>
        <taxon>Eukaryota</taxon>
        <taxon>Metazoa</taxon>
        <taxon>Chordata</taxon>
        <taxon>Craniata</taxon>
        <taxon>Vertebrata</taxon>
        <taxon>Euteleostomi</taxon>
        <taxon>Actinopterygii</taxon>
        <taxon>Neopterygii</taxon>
        <taxon>Teleostei</taxon>
        <taxon>Clupei</taxon>
        <taxon>Clupeiformes</taxon>
        <taxon>Clupeoidei</taxon>
        <taxon>Engraulidae</taxon>
        <taxon>Coilinae</taxon>
        <taxon>Coilia</taxon>
    </lineage>
</organism>
<evidence type="ECO:0000313" key="10">
    <source>
        <dbReference type="EMBL" id="KAL2098136.1"/>
    </source>
</evidence>
<evidence type="ECO:0000256" key="6">
    <source>
        <dbReference type="ARBA" id="ARBA00023242"/>
    </source>
</evidence>
<feature type="domain" description="C2H2-type" evidence="9">
    <location>
        <begin position="245"/>
        <end position="272"/>
    </location>
</feature>
<reference evidence="10 11" key="1">
    <citation type="submission" date="2024-09" db="EMBL/GenBank/DDBJ databases">
        <title>A chromosome-level genome assembly of Gray's grenadier anchovy, Coilia grayii.</title>
        <authorList>
            <person name="Fu Z."/>
        </authorList>
    </citation>
    <scope>NUCLEOTIDE SEQUENCE [LARGE SCALE GENOMIC DNA]</scope>
    <source>
        <strain evidence="10">G4</strain>
        <tissue evidence="10">Muscle</tissue>
    </source>
</reference>
<evidence type="ECO:0000256" key="5">
    <source>
        <dbReference type="ARBA" id="ARBA00022833"/>
    </source>
</evidence>
<sequence length="367" mass="41283">MSAIESHVAFILDDLAKKAVAEIIKLFDNTFAAFIEELNKKQNDIDQLKKKLYSSQVHEDTAEKTLQEQLSLSRQGESLVNHQTIIENFNFEQHFRCSTEVTQWDFPDGQQYIFEGINDGGETHTFEELGEDTAAAHSEGPVDCTRPESDGGEFGVLEFEIKADEPDRLNEGESSMLVPSQSQTSDVQHKISSVQGKRKVGRPKSTNTAMAETTRTTTPGQEAEEIPAKKQKRRRRKKIKATLSNICSMCNKSFSRPADLTKHRFTHKQKDLLSCSWCGATFPFMSQMMNHIRIHTGERPFCCHVCGRTFISNSQLKGHLWTHKSKELGSCSLCGADSSESLEDDTSRRRSTRLVPCARCGKTKSVI</sequence>
<keyword evidence="5" id="KW-0862">Zinc</keyword>
<evidence type="ECO:0000256" key="3">
    <source>
        <dbReference type="ARBA" id="ARBA00022737"/>
    </source>
</evidence>
<feature type="compositionally biased region" description="Polar residues" evidence="8">
    <location>
        <begin position="177"/>
        <end position="195"/>
    </location>
</feature>
<dbReference type="PROSITE" id="PS50157">
    <property type="entry name" value="ZINC_FINGER_C2H2_2"/>
    <property type="match status" value="3"/>
</dbReference>
<dbReference type="EMBL" id="JBHFQA010000006">
    <property type="protein sequence ID" value="KAL2098136.1"/>
    <property type="molecule type" value="Genomic_DNA"/>
</dbReference>
<evidence type="ECO:0000256" key="7">
    <source>
        <dbReference type="PROSITE-ProRule" id="PRU00042"/>
    </source>
</evidence>